<dbReference type="SUPFAM" id="SSF51735">
    <property type="entry name" value="NAD(P)-binding Rossmann-fold domains"/>
    <property type="match status" value="1"/>
</dbReference>
<dbReference type="EMBL" id="CP030759">
    <property type="protein sequence ID" value="AXA35450.1"/>
    <property type="molecule type" value="Genomic_DNA"/>
</dbReference>
<dbReference type="Pfam" id="PF02254">
    <property type="entry name" value="TrkA_N"/>
    <property type="match status" value="1"/>
</dbReference>
<dbReference type="PANTHER" id="PTHR43833">
    <property type="entry name" value="POTASSIUM CHANNEL PROTEIN 2-RELATED-RELATED"/>
    <property type="match status" value="1"/>
</dbReference>
<dbReference type="KEGG" id="schv:BRCON_0673"/>
<feature type="domain" description="RCK C-terminal" evidence="4">
    <location>
        <begin position="251"/>
        <end position="338"/>
    </location>
</feature>
<dbReference type="GO" id="GO:0008324">
    <property type="term" value="F:monoatomic cation transmembrane transporter activity"/>
    <property type="evidence" value="ECO:0007669"/>
    <property type="project" value="InterPro"/>
</dbReference>
<evidence type="ECO:0000313" key="5">
    <source>
        <dbReference type="EMBL" id="AXA35450.1"/>
    </source>
</evidence>
<dbReference type="SUPFAM" id="SSF81324">
    <property type="entry name" value="Voltage-gated potassium channels"/>
    <property type="match status" value="1"/>
</dbReference>
<dbReference type="Pfam" id="PF02080">
    <property type="entry name" value="TrkA_C"/>
    <property type="match status" value="1"/>
</dbReference>
<dbReference type="Gene3D" id="1.10.287.70">
    <property type="match status" value="1"/>
</dbReference>
<keyword evidence="2" id="KW-0472">Membrane</keyword>
<dbReference type="PROSITE" id="PS51201">
    <property type="entry name" value="RCK_N"/>
    <property type="match status" value="1"/>
</dbReference>
<dbReference type="InterPro" id="IPR006037">
    <property type="entry name" value="RCK_C"/>
</dbReference>
<dbReference type="InterPro" id="IPR036721">
    <property type="entry name" value="RCK_C_sf"/>
</dbReference>
<dbReference type="Gene3D" id="3.30.70.1450">
    <property type="entry name" value="Regulator of K+ conductance, C-terminal domain"/>
    <property type="match status" value="1"/>
</dbReference>
<dbReference type="SUPFAM" id="SSF116726">
    <property type="entry name" value="TrkA C-terminal domain-like"/>
    <property type="match status" value="1"/>
</dbReference>
<evidence type="ECO:0000313" key="6">
    <source>
        <dbReference type="Proteomes" id="UP000262583"/>
    </source>
</evidence>
<comment type="subcellular location">
    <subcellularLocation>
        <location evidence="1">Cell membrane</location>
        <topology evidence="1">Multi-pass membrane protein</topology>
    </subcellularLocation>
</comment>
<sequence>MTELLHDVFRYVRRNYFILLSVAVVGIGTLGYRLIEGVSWLDAFYTTCITVSTVGFREVQELSAVGKLFTVALIVAGLSTVVVAVGQIGQDMIALTARRYKERMEKQVEALSGHYILCGYGRMGRVIARHLQSERVPFVVVDHTPELVEAIREEKLLAIEGDATSDETLERAGVRRAKGLVTVLSKDAENVFVVLTASQLNPSLYILARANNDDAIPKLIRAGANAVINPYESAGARIAQTLLRPAVTDFMQVVTSREGLDILVEQIEIQPESQLAGRTLRESNLRQVANAMVVAIRKGRSGEMLFNPESSALMEAGDTLIAIASKQALDRLAEMARSSYSS</sequence>
<keyword evidence="2" id="KW-0812">Transmembrane</keyword>
<dbReference type="InterPro" id="IPR036291">
    <property type="entry name" value="NAD(P)-bd_dom_sf"/>
</dbReference>
<protein>
    <submittedName>
        <fullName evidence="5">Potassium channel protein</fullName>
    </submittedName>
</protein>
<dbReference type="GO" id="GO:0006813">
    <property type="term" value="P:potassium ion transport"/>
    <property type="evidence" value="ECO:0007669"/>
    <property type="project" value="InterPro"/>
</dbReference>
<gene>
    <name evidence="5" type="ORF">BRCON_0673</name>
</gene>
<dbReference type="InterPro" id="IPR013099">
    <property type="entry name" value="K_chnl_dom"/>
</dbReference>
<evidence type="ECO:0000256" key="2">
    <source>
        <dbReference type="SAM" id="Phobius"/>
    </source>
</evidence>
<evidence type="ECO:0000256" key="1">
    <source>
        <dbReference type="ARBA" id="ARBA00004651"/>
    </source>
</evidence>
<feature type="domain" description="RCK N-terminal" evidence="3">
    <location>
        <begin position="112"/>
        <end position="229"/>
    </location>
</feature>
<dbReference type="Proteomes" id="UP000262583">
    <property type="component" value="Chromosome"/>
</dbReference>
<dbReference type="Pfam" id="PF07885">
    <property type="entry name" value="Ion_trans_2"/>
    <property type="match status" value="1"/>
</dbReference>
<dbReference type="AlphaFoldDB" id="A0A2Z4Y2X5"/>
<reference evidence="5 6" key="1">
    <citation type="submission" date="2018-05" db="EMBL/GenBank/DDBJ databases">
        <title>A metagenomic window into the 2 km-deep terrestrial subsurface aquifer revealed taxonomically and functionally diverse microbial community comprising novel uncultured bacterial lineages.</title>
        <authorList>
            <person name="Kadnikov V.V."/>
            <person name="Mardanov A.V."/>
            <person name="Beletsky A.V."/>
            <person name="Banks D."/>
            <person name="Pimenov N.V."/>
            <person name="Frank Y.A."/>
            <person name="Karnachuk O.V."/>
            <person name="Ravin N.V."/>
        </authorList>
    </citation>
    <scope>NUCLEOTIDE SEQUENCE [LARGE SCALE GENOMIC DNA]</scope>
    <source>
        <strain evidence="5">BY</strain>
    </source>
</reference>
<dbReference type="InterPro" id="IPR050721">
    <property type="entry name" value="Trk_Ktr_HKT_K-transport"/>
</dbReference>
<organism evidence="5 6">
    <name type="scientific">Sumerlaea chitinivorans</name>
    <dbReference type="NCBI Taxonomy" id="2250252"/>
    <lineage>
        <taxon>Bacteria</taxon>
        <taxon>Candidatus Sumerlaeota</taxon>
        <taxon>Candidatus Sumerlaeia</taxon>
        <taxon>Candidatus Sumerlaeales</taxon>
        <taxon>Candidatus Sumerlaeaceae</taxon>
        <taxon>Candidatus Sumerlaea</taxon>
    </lineage>
</organism>
<feature type="transmembrane region" description="Helical" evidence="2">
    <location>
        <begin position="16"/>
        <end position="35"/>
    </location>
</feature>
<evidence type="ECO:0000259" key="3">
    <source>
        <dbReference type="PROSITE" id="PS51201"/>
    </source>
</evidence>
<keyword evidence="2" id="KW-1133">Transmembrane helix</keyword>
<keyword evidence="5" id="KW-0406">Ion transport</keyword>
<evidence type="ECO:0000259" key="4">
    <source>
        <dbReference type="PROSITE" id="PS51202"/>
    </source>
</evidence>
<keyword evidence="5" id="KW-0813">Transport</keyword>
<dbReference type="PROSITE" id="PS51202">
    <property type="entry name" value="RCK_C"/>
    <property type="match status" value="1"/>
</dbReference>
<name>A0A2Z4Y2X5_SUMC1</name>
<feature type="transmembrane region" description="Helical" evidence="2">
    <location>
        <begin position="68"/>
        <end position="89"/>
    </location>
</feature>
<dbReference type="GO" id="GO:0005886">
    <property type="term" value="C:plasma membrane"/>
    <property type="evidence" value="ECO:0007669"/>
    <property type="project" value="UniProtKB-SubCell"/>
</dbReference>
<dbReference type="PANTHER" id="PTHR43833:SF9">
    <property type="entry name" value="POTASSIUM CHANNEL PROTEIN YUGO-RELATED"/>
    <property type="match status" value="1"/>
</dbReference>
<dbReference type="InterPro" id="IPR003148">
    <property type="entry name" value="RCK_N"/>
</dbReference>
<proteinExistence type="predicted"/>
<accession>A0A2Z4Y2X5</accession>
<keyword evidence="5" id="KW-0407">Ion channel</keyword>
<dbReference type="Gene3D" id="3.40.50.720">
    <property type="entry name" value="NAD(P)-binding Rossmann-like Domain"/>
    <property type="match status" value="1"/>
</dbReference>